<keyword evidence="5" id="KW-1185">Reference proteome</keyword>
<dbReference type="EMBL" id="ML179053">
    <property type="protein sequence ID" value="THV04779.1"/>
    <property type="molecule type" value="Genomic_DNA"/>
</dbReference>
<feature type="compositionally biased region" description="Basic and acidic residues" evidence="1">
    <location>
        <begin position="318"/>
        <end position="329"/>
    </location>
</feature>
<dbReference type="Proteomes" id="UP000297245">
    <property type="component" value="Unassembled WGS sequence"/>
</dbReference>
<evidence type="ECO:0000259" key="3">
    <source>
        <dbReference type="Pfam" id="PF20151"/>
    </source>
</evidence>
<protein>
    <recommendedName>
        <fullName evidence="3">DUF6533 domain-containing protein</fullName>
    </recommendedName>
</protein>
<feature type="transmembrane region" description="Helical" evidence="2">
    <location>
        <begin position="48"/>
        <end position="66"/>
    </location>
</feature>
<dbReference type="Pfam" id="PF20151">
    <property type="entry name" value="DUF6533"/>
    <property type="match status" value="1"/>
</dbReference>
<evidence type="ECO:0000256" key="1">
    <source>
        <dbReference type="SAM" id="MobiDB-lite"/>
    </source>
</evidence>
<feature type="transmembrane region" description="Helical" evidence="2">
    <location>
        <begin position="12"/>
        <end position="36"/>
    </location>
</feature>
<gene>
    <name evidence="4" type="ORF">K435DRAFT_961781</name>
</gene>
<name>A0A4S8MQB1_DENBC</name>
<reference evidence="4 5" key="1">
    <citation type="journal article" date="2019" name="Nat. Ecol. Evol.">
        <title>Megaphylogeny resolves global patterns of mushroom evolution.</title>
        <authorList>
            <person name="Varga T."/>
            <person name="Krizsan K."/>
            <person name="Foldi C."/>
            <person name="Dima B."/>
            <person name="Sanchez-Garcia M."/>
            <person name="Sanchez-Ramirez S."/>
            <person name="Szollosi G.J."/>
            <person name="Szarkandi J.G."/>
            <person name="Papp V."/>
            <person name="Albert L."/>
            <person name="Andreopoulos W."/>
            <person name="Angelini C."/>
            <person name="Antonin V."/>
            <person name="Barry K.W."/>
            <person name="Bougher N.L."/>
            <person name="Buchanan P."/>
            <person name="Buyck B."/>
            <person name="Bense V."/>
            <person name="Catcheside P."/>
            <person name="Chovatia M."/>
            <person name="Cooper J."/>
            <person name="Damon W."/>
            <person name="Desjardin D."/>
            <person name="Finy P."/>
            <person name="Geml J."/>
            <person name="Haridas S."/>
            <person name="Hughes K."/>
            <person name="Justo A."/>
            <person name="Karasinski D."/>
            <person name="Kautmanova I."/>
            <person name="Kiss B."/>
            <person name="Kocsube S."/>
            <person name="Kotiranta H."/>
            <person name="LaButti K.M."/>
            <person name="Lechner B.E."/>
            <person name="Liimatainen K."/>
            <person name="Lipzen A."/>
            <person name="Lukacs Z."/>
            <person name="Mihaltcheva S."/>
            <person name="Morgado L.N."/>
            <person name="Niskanen T."/>
            <person name="Noordeloos M.E."/>
            <person name="Ohm R.A."/>
            <person name="Ortiz-Santana B."/>
            <person name="Ovrebo C."/>
            <person name="Racz N."/>
            <person name="Riley R."/>
            <person name="Savchenko A."/>
            <person name="Shiryaev A."/>
            <person name="Soop K."/>
            <person name="Spirin V."/>
            <person name="Szebenyi C."/>
            <person name="Tomsovsky M."/>
            <person name="Tulloss R.E."/>
            <person name="Uehling J."/>
            <person name="Grigoriev I.V."/>
            <person name="Vagvolgyi C."/>
            <person name="Papp T."/>
            <person name="Martin F.M."/>
            <person name="Miettinen O."/>
            <person name="Hibbett D.S."/>
            <person name="Nagy L.G."/>
        </authorList>
    </citation>
    <scope>NUCLEOTIDE SEQUENCE [LARGE SCALE GENOMIC DNA]</scope>
    <source>
        <strain evidence="4 5">CBS 962.96</strain>
    </source>
</reference>
<evidence type="ECO:0000313" key="4">
    <source>
        <dbReference type="EMBL" id="THV04779.1"/>
    </source>
</evidence>
<sequence length="347" mass="39943">MNEWSWREIVAFRWSVSATAVYVWDLVSTIGIEYRLIWQRPFGRHKILYFWSRLFGLAGLLVSVYLQTSENSQDCMKQHRLRFSMIQLSMTVTQLLTLHQTFILYKRSRRIVIFFAFVVLVTLVFQSTGTAFHFQYLEMSADGCQRTRSRPMATVAYTMGSVCLQIVVLVMSCIRWRQIVNFSPDLRAPAIKLARVISRDNIVVSFFIILFVICSTVFGLVYGVSQSIWDYGWSWVFALLNMAPYRMILNLRQAQFESENEFLRMRSGGSLQQQQRQEQDRTWSSSWYSGTELTEIESDSAMTLSPGSSTSGSGDSEPSMRSRDSDTCKHGVINSHQQSAASKELCL</sequence>
<keyword evidence="2" id="KW-0472">Membrane</keyword>
<feature type="transmembrane region" description="Helical" evidence="2">
    <location>
        <begin position="112"/>
        <end position="134"/>
    </location>
</feature>
<feature type="transmembrane region" description="Helical" evidence="2">
    <location>
        <begin position="231"/>
        <end position="249"/>
    </location>
</feature>
<feature type="transmembrane region" description="Helical" evidence="2">
    <location>
        <begin position="202"/>
        <end position="225"/>
    </location>
</feature>
<evidence type="ECO:0000313" key="5">
    <source>
        <dbReference type="Proteomes" id="UP000297245"/>
    </source>
</evidence>
<feature type="transmembrane region" description="Helical" evidence="2">
    <location>
        <begin position="154"/>
        <end position="174"/>
    </location>
</feature>
<organism evidence="4 5">
    <name type="scientific">Dendrothele bispora (strain CBS 962.96)</name>
    <dbReference type="NCBI Taxonomy" id="1314807"/>
    <lineage>
        <taxon>Eukaryota</taxon>
        <taxon>Fungi</taxon>
        <taxon>Dikarya</taxon>
        <taxon>Basidiomycota</taxon>
        <taxon>Agaricomycotina</taxon>
        <taxon>Agaricomycetes</taxon>
        <taxon>Agaricomycetidae</taxon>
        <taxon>Agaricales</taxon>
        <taxon>Agaricales incertae sedis</taxon>
        <taxon>Dendrothele</taxon>
    </lineage>
</organism>
<feature type="domain" description="DUF6533" evidence="3">
    <location>
        <begin position="15"/>
        <end position="57"/>
    </location>
</feature>
<feature type="compositionally biased region" description="Low complexity" evidence="1">
    <location>
        <begin position="305"/>
        <end position="317"/>
    </location>
</feature>
<dbReference type="AlphaFoldDB" id="A0A4S8MQB1"/>
<keyword evidence="2" id="KW-1133">Transmembrane helix</keyword>
<accession>A0A4S8MQB1</accession>
<keyword evidence="2" id="KW-0812">Transmembrane</keyword>
<proteinExistence type="predicted"/>
<dbReference type="InterPro" id="IPR045340">
    <property type="entry name" value="DUF6533"/>
</dbReference>
<feature type="transmembrane region" description="Helical" evidence="2">
    <location>
        <begin position="86"/>
        <end position="105"/>
    </location>
</feature>
<feature type="region of interest" description="Disordered" evidence="1">
    <location>
        <begin position="298"/>
        <end position="347"/>
    </location>
</feature>
<evidence type="ECO:0000256" key="2">
    <source>
        <dbReference type="SAM" id="Phobius"/>
    </source>
</evidence>